<evidence type="ECO:0000313" key="2">
    <source>
        <dbReference type="EMBL" id="KAF9607531.1"/>
    </source>
</evidence>
<comment type="caution">
    <text evidence="2">The sequence shown here is derived from an EMBL/GenBank/DDBJ whole genome shotgun (WGS) entry which is preliminary data.</text>
</comment>
<proteinExistence type="predicted"/>
<feature type="region of interest" description="Disordered" evidence="1">
    <location>
        <begin position="90"/>
        <end position="109"/>
    </location>
</feature>
<dbReference type="PANTHER" id="PTHR36406:SF2">
    <property type="entry name" value="MEDIATOR OF RNA POLYMERASE II TRANSCRIPTION SUBUNIT 30"/>
    <property type="match status" value="1"/>
</dbReference>
<sequence length="142" mass="15684">MSNTKSTQELAIEGQKHLEETIEAAYQILSSMDDELCNPALWSTTSIAASSHSNDNFDMGGGALDEARLRYKSAVASLRFVLTSIPNSVKAKSHEAASRNDGTEFQSDQSEIEVLEERATSLRTVLTYTYMHFIKSNCLLLC</sequence>
<evidence type="ECO:0000256" key="1">
    <source>
        <dbReference type="SAM" id="MobiDB-lite"/>
    </source>
</evidence>
<dbReference type="PANTHER" id="PTHR36406">
    <property type="entry name" value="MEDIATOR OF RNA POLYMERASE II TRANSCRIPTION SUBUNIT 30"/>
    <property type="match status" value="1"/>
</dbReference>
<gene>
    <name evidence="2" type="ORF">IFM89_036893</name>
</gene>
<dbReference type="GO" id="GO:0016592">
    <property type="term" value="C:mediator complex"/>
    <property type="evidence" value="ECO:0007669"/>
    <property type="project" value="InterPro"/>
</dbReference>
<protein>
    <recommendedName>
        <fullName evidence="4">Mediator of RNA polymerase II transcription subunit 30</fullName>
    </recommendedName>
</protein>
<evidence type="ECO:0000313" key="3">
    <source>
        <dbReference type="Proteomes" id="UP000631114"/>
    </source>
</evidence>
<dbReference type="Proteomes" id="UP000631114">
    <property type="component" value="Unassembled WGS sequence"/>
</dbReference>
<dbReference type="EMBL" id="JADFTS010000005">
    <property type="protein sequence ID" value="KAF9607531.1"/>
    <property type="molecule type" value="Genomic_DNA"/>
</dbReference>
<dbReference type="OrthoDB" id="532289at2759"/>
<name>A0A835HXI2_9MAGN</name>
<feature type="compositionally biased region" description="Basic and acidic residues" evidence="1">
    <location>
        <begin position="92"/>
        <end position="102"/>
    </location>
</feature>
<evidence type="ECO:0008006" key="4">
    <source>
        <dbReference type="Google" id="ProtNLM"/>
    </source>
</evidence>
<organism evidence="2 3">
    <name type="scientific">Coptis chinensis</name>
    <dbReference type="NCBI Taxonomy" id="261450"/>
    <lineage>
        <taxon>Eukaryota</taxon>
        <taxon>Viridiplantae</taxon>
        <taxon>Streptophyta</taxon>
        <taxon>Embryophyta</taxon>
        <taxon>Tracheophyta</taxon>
        <taxon>Spermatophyta</taxon>
        <taxon>Magnoliopsida</taxon>
        <taxon>Ranunculales</taxon>
        <taxon>Ranunculaceae</taxon>
        <taxon>Coptidoideae</taxon>
        <taxon>Coptis</taxon>
    </lineage>
</organism>
<dbReference type="AlphaFoldDB" id="A0A835HXI2"/>
<reference evidence="2 3" key="1">
    <citation type="submission" date="2020-10" db="EMBL/GenBank/DDBJ databases">
        <title>The Coptis chinensis genome and diversification of protoberbering-type alkaloids.</title>
        <authorList>
            <person name="Wang B."/>
            <person name="Shu S."/>
            <person name="Song C."/>
            <person name="Liu Y."/>
        </authorList>
    </citation>
    <scope>NUCLEOTIDE SEQUENCE [LARGE SCALE GENOMIC DNA]</scope>
    <source>
        <strain evidence="2">HL-2020</strain>
        <tissue evidence="2">Leaf</tissue>
    </source>
</reference>
<keyword evidence="3" id="KW-1185">Reference proteome</keyword>
<accession>A0A835HXI2</accession>
<dbReference type="InterPro" id="IPR034568">
    <property type="entry name" value="MED30"/>
</dbReference>